<evidence type="ECO:0000313" key="2">
    <source>
        <dbReference type="Proteomes" id="UP000737420"/>
    </source>
</evidence>
<sequence length="117" mass="12720">MGKRVWCGLHAEEVADRTFVMAIDSTTLTNDKLYIDVTITASGTDVATERLSVELYNQSGSAVVGQHYNDGISQLVRFDPTTCQAVLDAAGNPTYTVRMTARDLVVYACQASPPRFA</sequence>
<evidence type="ECO:0000313" key="1">
    <source>
        <dbReference type="EMBL" id="GJB94366.1"/>
    </source>
</evidence>
<protein>
    <submittedName>
        <fullName evidence="1">Uncharacterized protein</fullName>
    </submittedName>
</protein>
<organism evidence="1 2">
    <name type="scientific">Aeromonas caviae</name>
    <name type="common">Aeromonas punctata</name>
    <dbReference type="NCBI Taxonomy" id="648"/>
    <lineage>
        <taxon>Bacteria</taxon>
        <taxon>Pseudomonadati</taxon>
        <taxon>Pseudomonadota</taxon>
        <taxon>Gammaproteobacteria</taxon>
        <taxon>Aeromonadales</taxon>
        <taxon>Aeromonadaceae</taxon>
        <taxon>Aeromonas</taxon>
    </lineage>
</organism>
<reference evidence="1 2" key="1">
    <citation type="submission" date="2021-07" db="EMBL/GenBank/DDBJ databases">
        <title>Draft genome sequence of carbapenem-resistant Aeromonas spp. in Japan.</title>
        <authorList>
            <person name="Maehana S."/>
            <person name="Suzuki M."/>
            <person name="Kitasato H."/>
        </authorList>
    </citation>
    <scope>NUCLEOTIDE SEQUENCE [LARGE SCALE GENOMIC DNA]</scope>
    <source>
        <strain evidence="1 2">KAM382</strain>
    </source>
</reference>
<dbReference type="Proteomes" id="UP000737420">
    <property type="component" value="Unassembled WGS sequence"/>
</dbReference>
<dbReference type="AlphaFoldDB" id="A0ABD0BDX5"/>
<name>A0ABD0BDX5_AERCA</name>
<gene>
    <name evidence="1" type="ORF">KAM382_44270</name>
</gene>
<proteinExistence type="predicted"/>
<dbReference type="EMBL" id="BPOP01000103">
    <property type="protein sequence ID" value="GJB94366.1"/>
    <property type="molecule type" value="Genomic_DNA"/>
</dbReference>
<comment type="caution">
    <text evidence="1">The sequence shown here is derived from an EMBL/GenBank/DDBJ whole genome shotgun (WGS) entry which is preliminary data.</text>
</comment>
<accession>A0ABD0BDX5</accession>